<dbReference type="EMBL" id="BRYA01000021">
    <property type="protein sequence ID" value="GMI32620.1"/>
    <property type="molecule type" value="Genomic_DNA"/>
</dbReference>
<evidence type="ECO:0000256" key="1">
    <source>
        <dbReference type="SAM" id="Coils"/>
    </source>
</evidence>
<evidence type="ECO:0000313" key="4">
    <source>
        <dbReference type="Proteomes" id="UP001165065"/>
    </source>
</evidence>
<feature type="compositionally biased region" description="Basic and acidic residues" evidence="2">
    <location>
        <begin position="163"/>
        <end position="173"/>
    </location>
</feature>
<accession>A0A9W7L4X7</accession>
<feature type="region of interest" description="Disordered" evidence="2">
    <location>
        <begin position="1"/>
        <end position="24"/>
    </location>
</feature>
<protein>
    <submittedName>
        <fullName evidence="3">Uncharacterized protein</fullName>
    </submittedName>
</protein>
<organism evidence="3 4">
    <name type="scientific">Triparma columacea</name>
    <dbReference type="NCBI Taxonomy" id="722753"/>
    <lineage>
        <taxon>Eukaryota</taxon>
        <taxon>Sar</taxon>
        <taxon>Stramenopiles</taxon>
        <taxon>Ochrophyta</taxon>
        <taxon>Bolidophyceae</taxon>
        <taxon>Parmales</taxon>
        <taxon>Triparmaceae</taxon>
        <taxon>Triparma</taxon>
    </lineage>
</organism>
<feature type="region of interest" description="Disordered" evidence="2">
    <location>
        <begin position="163"/>
        <end position="219"/>
    </location>
</feature>
<gene>
    <name evidence="3" type="ORF">TrCOL_g12178</name>
</gene>
<name>A0A9W7L4X7_9STRA</name>
<comment type="caution">
    <text evidence="3">The sequence shown here is derived from an EMBL/GenBank/DDBJ whole genome shotgun (WGS) entry which is preliminary data.</text>
</comment>
<dbReference type="AlphaFoldDB" id="A0A9W7L4X7"/>
<feature type="coiled-coil region" evidence="1">
    <location>
        <begin position="131"/>
        <end position="158"/>
    </location>
</feature>
<reference evidence="4" key="1">
    <citation type="journal article" date="2023" name="Commun. Biol.">
        <title>Genome analysis of Parmales, the sister group of diatoms, reveals the evolutionary specialization of diatoms from phago-mixotrophs to photoautotrophs.</title>
        <authorList>
            <person name="Ban H."/>
            <person name="Sato S."/>
            <person name="Yoshikawa S."/>
            <person name="Yamada K."/>
            <person name="Nakamura Y."/>
            <person name="Ichinomiya M."/>
            <person name="Sato N."/>
            <person name="Blanc-Mathieu R."/>
            <person name="Endo H."/>
            <person name="Kuwata A."/>
            <person name="Ogata H."/>
        </authorList>
    </citation>
    <scope>NUCLEOTIDE SEQUENCE [LARGE SCALE GENOMIC DNA]</scope>
</reference>
<evidence type="ECO:0000313" key="3">
    <source>
        <dbReference type="EMBL" id="GMI32620.1"/>
    </source>
</evidence>
<keyword evidence="1" id="KW-0175">Coiled coil</keyword>
<evidence type="ECO:0000256" key="2">
    <source>
        <dbReference type="SAM" id="MobiDB-lite"/>
    </source>
</evidence>
<proteinExistence type="predicted"/>
<dbReference type="Proteomes" id="UP001165065">
    <property type="component" value="Unassembled WGS sequence"/>
</dbReference>
<feature type="compositionally biased region" description="Polar residues" evidence="2">
    <location>
        <begin position="178"/>
        <end position="209"/>
    </location>
</feature>
<keyword evidence="4" id="KW-1185">Reference proteome</keyword>
<dbReference type="OrthoDB" id="10499575at2759"/>
<sequence>MSDDTMQPPDPSSATLPSSKKRRRHCMKDDEVFEYLTMCEKYQVLNPKANQGSLQLIKERALTEYEGSQYYKQYKPLSVESNWGRMQTFARKEIRAQGSMPEHADNPSGEELPTPIQEIVERLRIMDELGASIKERSKKKLEEKKRRERNSADILDVEARPRIRVPQRERGDADLMNDFQNDENVNTQNTDTPEGDKTPSNTPKASTVINRRRSSPKNDFDGIMSMVKELKGMVEVPNVTVTPESTVEEKKEKLLAIMMLNGKRAKEMLDINQPLFAATFQSVADKAQAEFIELAEGE</sequence>